<organism evidence="6 7">
    <name type="scientific">Oenococcus kitaharae DSM 17330</name>
    <dbReference type="NCBI Taxonomy" id="1045004"/>
    <lineage>
        <taxon>Bacteria</taxon>
        <taxon>Bacillati</taxon>
        <taxon>Bacillota</taxon>
        <taxon>Bacilli</taxon>
        <taxon>Lactobacillales</taxon>
        <taxon>Lactobacillaceae</taxon>
        <taxon>Oenococcus</taxon>
    </lineage>
</organism>
<dbReference type="GO" id="GO:0005829">
    <property type="term" value="C:cytosol"/>
    <property type="evidence" value="ECO:0007669"/>
    <property type="project" value="TreeGrafter"/>
</dbReference>
<keyword evidence="4" id="KW-0804">Transcription</keyword>
<dbReference type="Pfam" id="PF00126">
    <property type="entry name" value="HTH_1"/>
    <property type="match status" value="1"/>
</dbReference>
<dbReference type="InterPro" id="IPR036390">
    <property type="entry name" value="WH_DNA-bd_sf"/>
</dbReference>
<evidence type="ECO:0000259" key="5">
    <source>
        <dbReference type="PROSITE" id="PS50931"/>
    </source>
</evidence>
<evidence type="ECO:0000313" key="7">
    <source>
        <dbReference type="Proteomes" id="UP000004959"/>
    </source>
</evidence>
<dbReference type="EMBL" id="AFVZ01000001">
    <property type="protein sequence ID" value="EHN58769.1"/>
    <property type="molecule type" value="Genomic_DNA"/>
</dbReference>
<keyword evidence="2" id="KW-0805">Transcription regulation</keyword>
<keyword evidence="7" id="KW-1185">Reference proteome</keyword>
<dbReference type="OrthoDB" id="63123at2"/>
<evidence type="ECO:0000256" key="2">
    <source>
        <dbReference type="ARBA" id="ARBA00023015"/>
    </source>
</evidence>
<evidence type="ECO:0000256" key="4">
    <source>
        <dbReference type="ARBA" id="ARBA00023163"/>
    </source>
</evidence>
<dbReference type="SUPFAM" id="SSF46785">
    <property type="entry name" value="Winged helix' DNA-binding domain"/>
    <property type="match status" value="1"/>
</dbReference>
<dbReference type="AlphaFoldDB" id="G9WF49"/>
<evidence type="ECO:0000256" key="3">
    <source>
        <dbReference type="ARBA" id="ARBA00023125"/>
    </source>
</evidence>
<dbReference type="eggNOG" id="COG0583">
    <property type="taxonomic scope" value="Bacteria"/>
</dbReference>
<accession>G9WF49</accession>
<dbReference type="InterPro" id="IPR050950">
    <property type="entry name" value="HTH-type_LysR_regulators"/>
</dbReference>
<dbReference type="Pfam" id="PF03466">
    <property type="entry name" value="LysR_substrate"/>
    <property type="match status" value="1"/>
</dbReference>
<evidence type="ECO:0000313" key="6">
    <source>
        <dbReference type="EMBL" id="EHN58769.1"/>
    </source>
</evidence>
<reference evidence="6 7" key="1">
    <citation type="journal article" date="2012" name="PLoS ONE">
        <title>Functional divergence in the genus oenococcus as predicted by genome sequencing of the newly-described species, Oenococcus kitaharae.</title>
        <authorList>
            <person name="Borneman A.R."/>
            <person name="McCarthy J.M."/>
            <person name="Chambers P.J."/>
            <person name="Bartowsky E.J."/>
        </authorList>
    </citation>
    <scope>NUCLEOTIDE SEQUENCE [LARGE SCALE GENOMIC DNA]</scope>
    <source>
        <strain evidence="7">DSM17330</strain>
    </source>
</reference>
<dbReference type="GO" id="GO:0003700">
    <property type="term" value="F:DNA-binding transcription factor activity"/>
    <property type="evidence" value="ECO:0007669"/>
    <property type="project" value="InterPro"/>
</dbReference>
<proteinExistence type="inferred from homology"/>
<dbReference type="GO" id="GO:0003677">
    <property type="term" value="F:DNA binding"/>
    <property type="evidence" value="ECO:0007669"/>
    <property type="project" value="UniProtKB-KW"/>
</dbReference>
<dbReference type="PRINTS" id="PR00039">
    <property type="entry name" value="HTHLYSR"/>
</dbReference>
<protein>
    <submittedName>
        <fullName evidence="6">CysB-like cys regulon transcriptional activator</fullName>
    </submittedName>
</protein>
<dbReference type="PANTHER" id="PTHR30419">
    <property type="entry name" value="HTH-TYPE TRANSCRIPTIONAL REGULATOR YBHD"/>
    <property type="match status" value="1"/>
</dbReference>
<dbReference type="Gene3D" id="3.40.190.10">
    <property type="entry name" value="Periplasmic binding protein-like II"/>
    <property type="match status" value="2"/>
</dbReference>
<comment type="caution">
    <text evidence="6">The sequence shown here is derived from an EMBL/GenBank/DDBJ whole genome shotgun (WGS) entry which is preliminary data.</text>
</comment>
<dbReference type="FunFam" id="1.10.10.10:FF:000001">
    <property type="entry name" value="LysR family transcriptional regulator"/>
    <property type="match status" value="1"/>
</dbReference>
<feature type="domain" description="HTH lysR-type" evidence="5">
    <location>
        <begin position="7"/>
        <end position="58"/>
    </location>
</feature>
<dbReference type="InterPro" id="IPR005119">
    <property type="entry name" value="LysR_subst-bd"/>
</dbReference>
<dbReference type="PROSITE" id="PS50931">
    <property type="entry name" value="HTH_LYSR"/>
    <property type="match status" value="1"/>
</dbReference>
<dbReference type="SUPFAM" id="SSF53850">
    <property type="entry name" value="Periplasmic binding protein-like II"/>
    <property type="match status" value="1"/>
</dbReference>
<gene>
    <name evidence="6" type="ORF">OKIT_0658</name>
</gene>
<dbReference type="Proteomes" id="UP000004959">
    <property type="component" value="Chromosome"/>
</dbReference>
<evidence type="ECO:0000256" key="1">
    <source>
        <dbReference type="ARBA" id="ARBA00009437"/>
    </source>
</evidence>
<dbReference type="HOGENOM" id="CLU_039613_6_2_9"/>
<dbReference type="RefSeq" id="WP_007745279.1">
    <property type="nucleotide sequence ID" value="NZ_CM001398.1"/>
</dbReference>
<dbReference type="InterPro" id="IPR036388">
    <property type="entry name" value="WH-like_DNA-bd_sf"/>
</dbReference>
<comment type="similarity">
    <text evidence="1">Belongs to the LysR transcriptional regulatory family.</text>
</comment>
<keyword evidence="3" id="KW-0238">DNA-binding</keyword>
<dbReference type="CDD" id="cd05466">
    <property type="entry name" value="PBP2_LTTR_substrate"/>
    <property type="match status" value="1"/>
</dbReference>
<sequence>MANFSYEVFAAVVEKGSFFHAAQSLNVTPSAVSHSINQLETDLGFALFLRNRSGVELTNDGKTVLPVIQSILNTEEELRQVADNIKGLNSGRIRIGAFSSVCINWLPTILRRFKSEYPQIEVTIFQGDFNQIVAGVREGTIDIGFSSLPIEDNLLVQPLIKDPIYCVAPTDFVPQDGKAVTKKDIGKRRFILQQIDYDRDTKNALDRYNVTPNSLTYSIDDQSILSMVESGLGLGILPKLALKKLTGDVHIYPFDREFARTICLVMNKTQAQAPSTKRMTSEINRFLKESYPDRLFA</sequence>
<dbReference type="PATRIC" id="fig|1045004.4.peg.658"/>
<dbReference type="Gene3D" id="1.10.10.10">
    <property type="entry name" value="Winged helix-like DNA-binding domain superfamily/Winged helix DNA-binding domain"/>
    <property type="match status" value="1"/>
</dbReference>
<dbReference type="STRING" id="336988.NT96_09045"/>
<name>G9WF49_9LACO</name>
<dbReference type="InterPro" id="IPR000847">
    <property type="entry name" value="LysR_HTH_N"/>
</dbReference>